<evidence type="ECO:0000259" key="4">
    <source>
        <dbReference type="Pfam" id="PF04586"/>
    </source>
</evidence>
<keyword evidence="2 5" id="KW-0645">Protease</keyword>
<sequence length="526" mass="57813">MTTTITPETITSDRALDVLIRARDEGREFTGIGVPYGETIDLWGQRERFEPGAIDINRDDVPTLVLWRHDEPIGTITAGKDTPEGYEITGRLSDTPRGREAATLLKDGVITRMSIGFRPEEYRIEHEGESTDPETIVHTKVRALEFSLVPFPAYSNAKITTVRHRNPRNEKGATMTNTTALTRADLTPLEEHLQDLERSIRGLELTSSAAPSEPRWRSMGAYLKAVAAGNEDALEFHRAFTGQTSNGAIKNETYLGEFINWVQDRRDLVNLFDRGALPATGMSVDYAQLTDNTLKAGKQSAEGANLPGPGKVTLTTKSAPIETYGGWTELSRQVIERSNLPYLDTVMKALGLAYAKATNDALREKILKVIADRASSALTLADTKVYGWRDAIIDASEHYTENGFNLEGLLVSKDVFKQLQRLEYASVPAMKVNSADEFTGTLNLPKADGDLATVPVHCLFGEVPEKTATFYDSAAIKTLENSNSPTQLQDDNIVNLSKQFSLYGYMAVIDPFPQAILPIKLGAAAA</sequence>
<proteinExistence type="predicted"/>
<keyword evidence="3" id="KW-0378">Hydrolase</keyword>
<dbReference type="SUPFAM" id="SSF56563">
    <property type="entry name" value="Major capsid protein gp5"/>
    <property type="match status" value="1"/>
</dbReference>
<protein>
    <submittedName>
        <fullName evidence="5">HK97 family phage prohead protease</fullName>
    </submittedName>
</protein>
<dbReference type="InterPro" id="IPR006433">
    <property type="entry name" value="Prohead_protease"/>
</dbReference>
<dbReference type="RefSeq" id="WP_096882424.1">
    <property type="nucleotide sequence ID" value="NZ_CP023482.1"/>
</dbReference>
<reference evidence="5 6" key="1">
    <citation type="journal article" date="2016" name="Int. J. Syst. Evol. Microbiol.">
        <title>Dermabacter jinjuensis sp. nov., a novel species of the genus Dermabacter isolated from a clinical specimen.</title>
        <authorList>
            <person name="Park Y.K."/>
            <person name="Lee K.M."/>
            <person name="Lee W.K."/>
            <person name="Cho M.J."/>
            <person name="Lee H.S."/>
            <person name="Cho Y.G."/>
            <person name="Lee Y.C."/>
            <person name="Lee W.K."/>
            <person name="Seong W.K."/>
            <person name="Hwang K.J."/>
        </authorList>
    </citation>
    <scope>NUCLEOTIDE SEQUENCE [LARGE SCALE GENOMIC DNA]</scope>
    <source>
        <strain evidence="5 6">32T</strain>
    </source>
</reference>
<evidence type="ECO:0000256" key="3">
    <source>
        <dbReference type="ARBA" id="ARBA00022801"/>
    </source>
</evidence>
<dbReference type="EMBL" id="CP023482">
    <property type="protein sequence ID" value="ATH95873.1"/>
    <property type="molecule type" value="Genomic_DNA"/>
</dbReference>
<organism evidence="5 6">
    <name type="scientific">Dermabacter jinjuensis</name>
    <dbReference type="NCBI Taxonomy" id="1667168"/>
    <lineage>
        <taxon>Bacteria</taxon>
        <taxon>Bacillati</taxon>
        <taxon>Actinomycetota</taxon>
        <taxon>Actinomycetes</taxon>
        <taxon>Micrococcales</taxon>
        <taxon>Dermabacteraceae</taxon>
        <taxon>Dermabacter</taxon>
    </lineage>
</organism>
<dbReference type="GO" id="GO:0006508">
    <property type="term" value="P:proteolysis"/>
    <property type="evidence" value="ECO:0007669"/>
    <property type="project" value="UniProtKB-KW"/>
</dbReference>
<dbReference type="Pfam" id="PF04586">
    <property type="entry name" value="Peptidase_S78"/>
    <property type="match status" value="1"/>
</dbReference>
<evidence type="ECO:0000256" key="1">
    <source>
        <dbReference type="ARBA" id="ARBA00022612"/>
    </source>
</evidence>
<evidence type="ECO:0000256" key="2">
    <source>
        <dbReference type="ARBA" id="ARBA00022670"/>
    </source>
</evidence>
<dbReference type="Proteomes" id="UP000815698">
    <property type="component" value="Chromosome"/>
</dbReference>
<keyword evidence="1" id="KW-1188">Viral release from host cell</keyword>
<dbReference type="NCBIfam" id="TIGR01543">
    <property type="entry name" value="proheadase_HK97"/>
    <property type="match status" value="1"/>
</dbReference>
<dbReference type="GO" id="GO:0008233">
    <property type="term" value="F:peptidase activity"/>
    <property type="evidence" value="ECO:0007669"/>
    <property type="project" value="UniProtKB-KW"/>
</dbReference>
<gene>
    <name evidence="5" type="ORF">COP05_01270</name>
</gene>
<dbReference type="InterPro" id="IPR054613">
    <property type="entry name" value="Peptidase_S78_dom"/>
</dbReference>
<name>A0ABN5DL93_9MICO</name>
<keyword evidence="6" id="KW-1185">Reference proteome</keyword>
<feature type="domain" description="Prohead serine protease" evidence="4">
    <location>
        <begin position="20"/>
        <end position="163"/>
    </location>
</feature>
<accession>A0ABN5DL93</accession>
<evidence type="ECO:0000313" key="6">
    <source>
        <dbReference type="Proteomes" id="UP000815698"/>
    </source>
</evidence>
<evidence type="ECO:0000313" key="5">
    <source>
        <dbReference type="EMBL" id="ATH95873.1"/>
    </source>
</evidence>
<dbReference type="Pfam" id="PF25209">
    <property type="entry name" value="Phage_capsid_4"/>
    <property type="match status" value="1"/>
</dbReference>